<keyword evidence="3" id="KW-1185">Reference proteome</keyword>
<accession>A0A4S4AQ43</accession>
<proteinExistence type="predicted"/>
<comment type="caution">
    <text evidence="2">The sequence shown here is derived from an EMBL/GenBank/DDBJ whole genome shotgun (WGS) entry which is preliminary data.</text>
</comment>
<evidence type="ECO:0000313" key="3">
    <source>
        <dbReference type="Proteomes" id="UP000308430"/>
    </source>
</evidence>
<protein>
    <submittedName>
        <fullName evidence="2">Uncharacterized protein</fullName>
    </submittedName>
</protein>
<feature type="coiled-coil region" evidence="1">
    <location>
        <begin position="2"/>
        <end position="47"/>
    </location>
</feature>
<evidence type="ECO:0000256" key="1">
    <source>
        <dbReference type="SAM" id="Coils"/>
    </source>
</evidence>
<organism evidence="2 3">
    <name type="scientific">Pseudothauera nasutitermitis</name>
    <dbReference type="NCBI Taxonomy" id="2565930"/>
    <lineage>
        <taxon>Bacteria</taxon>
        <taxon>Pseudomonadati</taxon>
        <taxon>Pseudomonadota</taxon>
        <taxon>Betaproteobacteria</taxon>
        <taxon>Rhodocyclales</taxon>
        <taxon>Zoogloeaceae</taxon>
        <taxon>Pseudothauera</taxon>
    </lineage>
</organism>
<reference evidence="2 3" key="1">
    <citation type="submission" date="2019-04" db="EMBL/GenBank/DDBJ databases">
        <title>Azoarcus nasutitermitis sp. nov. isolated from termite nest.</title>
        <authorList>
            <person name="Lin S.-Y."/>
            <person name="Hameed A."/>
            <person name="Hsu Y.-H."/>
            <person name="Young C.-C."/>
        </authorList>
    </citation>
    <scope>NUCLEOTIDE SEQUENCE [LARGE SCALE GENOMIC DNA]</scope>
    <source>
        <strain evidence="2 3">CC-YHH838</strain>
    </source>
</reference>
<gene>
    <name evidence="2" type="ORF">E6C76_21900</name>
</gene>
<dbReference type="EMBL" id="SSOC01000014">
    <property type="protein sequence ID" value="THF60558.1"/>
    <property type="molecule type" value="Genomic_DNA"/>
</dbReference>
<dbReference type="Proteomes" id="UP000308430">
    <property type="component" value="Unassembled WGS sequence"/>
</dbReference>
<dbReference type="AlphaFoldDB" id="A0A4S4AQ43"/>
<name>A0A4S4AQ43_9RHOO</name>
<sequence>MRKDLQEQKEQYDGLLLAADAEREAAIQEANAAKAQALERLHRIRQLEKKFAESAAPQATPIPDALDEFEAWCKEHLAGSVEIANRAYQGVRKSEFHDPQFIYRTLLLLRDQYVPMRIEGTPERRRSYEEALHALQLEYSATGEGVKYAADLYSVQYGGIRRPLDRHLKGSDSRDRRYGFRLYFFWDDESQVVVVGWLPSHLDNRAS</sequence>
<dbReference type="RefSeq" id="WP_168734409.1">
    <property type="nucleotide sequence ID" value="NZ_SSOC01000014.1"/>
</dbReference>
<evidence type="ECO:0000313" key="2">
    <source>
        <dbReference type="EMBL" id="THF60558.1"/>
    </source>
</evidence>
<keyword evidence="1" id="KW-0175">Coiled coil</keyword>